<protein>
    <submittedName>
        <fullName evidence="1">Uncharacterized protein</fullName>
    </submittedName>
</protein>
<name>X1S692_9ZZZZ</name>
<dbReference type="AlphaFoldDB" id="X1S692"/>
<proteinExistence type="predicted"/>
<sequence length="65" mass="7797">IDYETGIICPPDFKLGRWERQSIPLRVSEHYENLFTEFKVYFEQEMDAIGDDTLEQELEILEKLD</sequence>
<evidence type="ECO:0000313" key="1">
    <source>
        <dbReference type="EMBL" id="GAI88547.1"/>
    </source>
</evidence>
<comment type="caution">
    <text evidence="1">The sequence shown here is derived from an EMBL/GenBank/DDBJ whole genome shotgun (WGS) entry which is preliminary data.</text>
</comment>
<feature type="non-terminal residue" evidence="1">
    <location>
        <position position="1"/>
    </location>
</feature>
<reference evidence="1" key="1">
    <citation type="journal article" date="2014" name="Front. Microbiol.">
        <title>High frequency of phylogenetically diverse reductive dehalogenase-homologous genes in deep subseafloor sedimentary metagenomes.</title>
        <authorList>
            <person name="Kawai M."/>
            <person name="Futagami T."/>
            <person name="Toyoda A."/>
            <person name="Takaki Y."/>
            <person name="Nishi S."/>
            <person name="Hori S."/>
            <person name="Arai W."/>
            <person name="Tsubouchi T."/>
            <person name="Morono Y."/>
            <person name="Uchiyama I."/>
            <person name="Ito T."/>
            <person name="Fujiyama A."/>
            <person name="Inagaki F."/>
            <person name="Takami H."/>
        </authorList>
    </citation>
    <scope>NUCLEOTIDE SEQUENCE</scope>
    <source>
        <strain evidence="1">Expedition CK06-06</strain>
    </source>
</reference>
<accession>X1S692</accession>
<gene>
    <name evidence="1" type="ORF">S12H4_37843</name>
</gene>
<dbReference type="EMBL" id="BARW01022727">
    <property type="protein sequence ID" value="GAI88547.1"/>
    <property type="molecule type" value="Genomic_DNA"/>
</dbReference>
<organism evidence="1">
    <name type="scientific">marine sediment metagenome</name>
    <dbReference type="NCBI Taxonomy" id="412755"/>
    <lineage>
        <taxon>unclassified sequences</taxon>
        <taxon>metagenomes</taxon>
        <taxon>ecological metagenomes</taxon>
    </lineage>
</organism>